<protein>
    <recommendedName>
        <fullName evidence="1">DDE-1 domain-containing protein</fullName>
    </recommendedName>
</protein>
<gene>
    <name evidence="2" type="ORF">JRQ81_015121</name>
</gene>
<dbReference type="AlphaFoldDB" id="A0A9Q1B3P9"/>
<accession>A0A9Q1B3P9</accession>
<comment type="caution">
    <text evidence="2">The sequence shown here is derived from an EMBL/GenBank/DDBJ whole genome shotgun (WGS) entry which is preliminary data.</text>
</comment>
<dbReference type="InterPro" id="IPR004875">
    <property type="entry name" value="DDE_SF_endonuclease_dom"/>
</dbReference>
<dbReference type="EMBL" id="JAPFRF010000005">
    <property type="protein sequence ID" value="KAJ7332941.1"/>
    <property type="molecule type" value="Genomic_DNA"/>
</dbReference>
<organism evidence="2 3">
    <name type="scientific">Phrynocephalus forsythii</name>
    <dbReference type="NCBI Taxonomy" id="171643"/>
    <lineage>
        <taxon>Eukaryota</taxon>
        <taxon>Metazoa</taxon>
        <taxon>Chordata</taxon>
        <taxon>Craniata</taxon>
        <taxon>Vertebrata</taxon>
        <taxon>Euteleostomi</taxon>
        <taxon>Lepidosauria</taxon>
        <taxon>Squamata</taxon>
        <taxon>Bifurcata</taxon>
        <taxon>Unidentata</taxon>
        <taxon>Episquamata</taxon>
        <taxon>Toxicofera</taxon>
        <taxon>Iguania</taxon>
        <taxon>Acrodonta</taxon>
        <taxon>Agamidae</taxon>
        <taxon>Agaminae</taxon>
        <taxon>Phrynocephalus</taxon>
    </lineage>
</organism>
<sequence length="206" mass="23748">MDNTPAHPPGLEEDLLEGFTFIKVMFLPPNTTALLQPMNQQVTSSFKKLYTRELFRCCFERTDGTTLTLHEYWRDHFDIVSCVQLIKIAWDGITQHNLNTAWRNLWPDCVAPWESPAPAQDSAVLQEIVSLRRNMGLEVDKEDVSKIVEGHGHEISTHDLISLQQESLKSPVVVVVEEEETSEEESSLKELREICDCWEKIQTYFQ</sequence>
<dbReference type="OrthoDB" id="125347at2759"/>
<dbReference type="Pfam" id="PF03184">
    <property type="entry name" value="DDE_1"/>
    <property type="match status" value="1"/>
</dbReference>
<name>A0A9Q1B3P9_9SAUR</name>
<dbReference type="Proteomes" id="UP001142489">
    <property type="component" value="Unassembled WGS sequence"/>
</dbReference>
<evidence type="ECO:0000313" key="3">
    <source>
        <dbReference type="Proteomes" id="UP001142489"/>
    </source>
</evidence>
<evidence type="ECO:0000313" key="2">
    <source>
        <dbReference type="EMBL" id="KAJ7332941.1"/>
    </source>
</evidence>
<proteinExistence type="predicted"/>
<keyword evidence="3" id="KW-1185">Reference proteome</keyword>
<reference evidence="2" key="1">
    <citation type="journal article" date="2023" name="DNA Res.">
        <title>Chromosome-level genome assembly of Phrynocephalus forsythii using third-generation DNA sequencing and Hi-C analysis.</title>
        <authorList>
            <person name="Qi Y."/>
            <person name="Zhao W."/>
            <person name="Zhao Y."/>
            <person name="Niu C."/>
            <person name="Cao S."/>
            <person name="Zhang Y."/>
        </authorList>
    </citation>
    <scope>NUCLEOTIDE SEQUENCE</scope>
    <source>
        <tissue evidence="2">Muscle</tissue>
    </source>
</reference>
<dbReference type="GO" id="GO:0003676">
    <property type="term" value="F:nucleic acid binding"/>
    <property type="evidence" value="ECO:0007669"/>
    <property type="project" value="InterPro"/>
</dbReference>
<feature type="domain" description="DDE-1" evidence="1">
    <location>
        <begin position="1"/>
        <end position="102"/>
    </location>
</feature>
<evidence type="ECO:0000259" key="1">
    <source>
        <dbReference type="Pfam" id="PF03184"/>
    </source>
</evidence>